<evidence type="ECO:0000313" key="6">
    <source>
        <dbReference type="EMBL" id="PCE43538.1"/>
    </source>
</evidence>
<evidence type="ECO:0000313" key="7">
    <source>
        <dbReference type="Proteomes" id="UP000218934"/>
    </source>
</evidence>
<dbReference type="Proteomes" id="UP000218934">
    <property type="component" value="Unassembled WGS sequence"/>
</dbReference>
<evidence type="ECO:0000256" key="2">
    <source>
        <dbReference type="ARBA" id="ARBA00022692"/>
    </source>
</evidence>
<dbReference type="GO" id="GO:0055085">
    <property type="term" value="P:transmembrane transport"/>
    <property type="evidence" value="ECO:0007669"/>
    <property type="project" value="InterPro"/>
</dbReference>
<evidence type="ECO:0000256" key="1">
    <source>
        <dbReference type="ARBA" id="ARBA00004167"/>
    </source>
</evidence>
<reference evidence="6 7" key="1">
    <citation type="submission" date="2017-09" db="EMBL/GenBank/DDBJ databases">
        <title>The Catabolism of 3,6-Dichlorosalicylic acid is Initiated by the Cytochrome P450 Monooxygenase DsmABC in Rhizorhabdus dicambivorans Ndbn-20.</title>
        <authorList>
            <person name="Na L."/>
        </authorList>
    </citation>
    <scope>NUCLEOTIDE SEQUENCE [LARGE SCALE GENOMIC DNA]</scope>
    <source>
        <strain evidence="6 7">Ndbn-20m</strain>
    </source>
</reference>
<accession>A0A2A4FZ96</accession>
<sequence length="230" mass="24634">MWDIGPKGCDMPGLMLIAMAAVSLATAPTPPRMEASGAWLGNVGVPARILKRGERVRTRVSIAVSPDGAPRDCTVTRSSGHAMLDDRICAAVIANGHFQPARDHMGKPVAGTFDFAWMWEAFDTAIDAATSKAAPPKRGSDAGLWVTTSDLPRGALKRGEVVVSDMLITVSATGRVADCTITDPSTHPELDQHACRLVKARGHYRPARDAAGRPTEGIDWMRSRWQAPVD</sequence>
<keyword evidence="4" id="KW-0472">Membrane</keyword>
<evidence type="ECO:0000256" key="3">
    <source>
        <dbReference type="ARBA" id="ARBA00022989"/>
    </source>
</evidence>
<keyword evidence="7" id="KW-1185">Reference proteome</keyword>
<dbReference type="GO" id="GO:0016020">
    <property type="term" value="C:membrane"/>
    <property type="evidence" value="ECO:0007669"/>
    <property type="project" value="UniProtKB-SubCell"/>
</dbReference>
<feature type="domain" description="TonB C-terminal" evidence="5">
    <location>
        <begin position="46"/>
        <end position="119"/>
    </location>
</feature>
<dbReference type="Pfam" id="PF03544">
    <property type="entry name" value="TonB_C"/>
    <property type="match status" value="2"/>
</dbReference>
<protein>
    <recommendedName>
        <fullName evidence="5">TonB C-terminal domain-containing protein</fullName>
    </recommendedName>
</protein>
<organism evidence="6 7">
    <name type="scientific">Rhizorhabdus dicambivorans</name>
    <dbReference type="NCBI Taxonomy" id="1850238"/>
    <lineage>
        <taxon>Bacteria</taxon>
        <taxon>Pseudomonadati</taxon>
        <taxon>Pseudomonadota</taxon>
        <taxon>Alphaproteobacteria</taxon>
        <taxon>Sphingomonadales</taxon>
        <taxon>Sphingomonadaceae</taxon>
        <taxon>Rhizorhabdus</taxon>
    </lineage>
</organism>
<gene>
    <name evidence="6" type="ORF">COO09_04330</name>
</gene>
<proteinExistence type="predicted"/>
<dbReference type="NCBIfam" id="TIGR01352">
    <property type="entry name" value="tonB_Cterm"/>
    <property type="match status" value="2"/>
</dbReference>
<evidence type="ECO:0000259" key="5">
    <source>
        <dbReference type="Pfam" id="PF03544"/>
    </source>
</evidence>
<name>A0A2A4FZ96_9SPHN</name>
<dbReference type="InterPro" id="IPR006260">
    <property type="entry name" value="TonB/TolA_C"/>
</dbReference>
<dbReference type="KEGG" id="rdi:CMV14_02010"/>
<dbReference type="EMBL" id="NWUF01000003">
    <property type="protein sequence ID" value="PCE43538.1"/>
    <property type="molecule type" value="Genomic_DNA"/>
</dbReference>
<keyword evidence="3" id="KW-1133">Transmembrane helix</keyword>
<evidence type="ECO:0000256" key="4">
    <source>
        <dbReference type="ARBA" id="ARBA00023136"/>
    </source>
</evidence>
<dbReference type="InterPro" id="IPR037682">
    <property type="entry name" value="TonB_C"/>
</dbReference>
<dbReference type="Gene3D" id="3.30.1150.10">
    <property type="match status" value="2"/>
</dbReference>
<dbReference type="OrthoDB" id="7585155at2"/>
<comment type="subcellular location">
    <subcellularLocation>
        <location evidence="1">Membrane</location>
        <topology evidence="1">Single-pass membrane protein</topology>
    </subcellularLocation>
</comment>
<keyword evidence="2" id="KW-0812">Transmembrane</keyword>
<dbReference type="AlphaFoldDB" id="A0A2A4FZ96"/>
<comment type="caution">
    <text evidence="6">The sequence shown here is derived from an EMBL/GenBank/DDBJ whole genome shotgun (WGS) entry which is preliminary data.</text>
</comment>
<feature type="domain" description="TonB C-terminal" evidence="5">
    <location>
        <begin position="152"/>
        <end position="215"/>
    </location>
</feature>
<dbReference type="SUPFAM" id="SSF74653">
    <property type="entry name" value="TolA/TonB C-terminal domain"/>
    <property type="match status" value="2"/>
</dbReference>